<dbReference type="InterPro" id="IPR016024">
    <property type="entry name" value="ARM-type_fold"/>
</dbReference>
<dbReference type="PANTHER" id="PTHR45994:SF1">
    <property type="entry name" value="FI21225P1"/>
    <property type="match status" value="1"/>
</dbReference>
<dbReference type="InterPro" id="IPR000225">
    <property type="entry name" value="Armadillo"/>
</dbReference>
<dbReference type="OrthoDB" id="199930at2759"/>
<evidence type="ECO:0000256" key="4">
    <source>
        <dbReference type="PROSITE-ProRule" id="PRU00259"/>
    </source>
</evidence>
<feature type="repeat" description="ARM" evidence="4">
    <location>
        <begin position="306"/>
        <end position="348"/>
    </location>
</feature>
<dbReference type="InterPro" id="IPR011989">
    <property type="entry name" value="ARM-like"/>
</dbReference>
<evidence type="ECO:0000313" key="7">
    <source>
        <dbReference type="Proteomes" id="UP000789405"/>
    </source>
</evidence>
<evidence type="ECO:0000256" key="2">
    <source>
        <dbReference type="ARBA" id="ARBA00022490"/>
    </source>
</evidence>
<dbReference type="Pfam" id="PF11701">
    <property type="entry name" value="UNC45-central"/>
    <property type="match status" value="1"/>
</dbReference>
<dbReference type="AlphaFoldDB" id="A0A9N9DM18"/>
<sequence>MNENEEAQVSSLNNLLQKIINEPSYSLTLISSNEYEDILRNTSSNSPKIKPLSLLILTKLFENVLKDKDSMELFKQNSSKFIIKLLNSTKKQEKLYGYSALESIFQISNDIGSFILLKEGILEDIMDCIEFESEDVQCAITEIISVACSQKDCRALVANHCQKYLTSLMSSKNQKLKTLAATLLAGLFQNMVLDTDSETTIRINAIEGLAYSSLKPAVKETIAYHPTLLKEIFKLVQDSEMTNNSLFYGVAVILTNVTTYKKKLSQSEEQFLKLKKMSGESVNIDLDPIDDDEYVINRTKQVMKSGVIRPLINMSKNSSQAIRQLVAKIFLNLATDQSNRGAIVQQGGVKALIPLATKNTKEVTEFASHALAKIAITMDPNLAFRGERSADLVRPFLSLCQRESELCQFEALMALTNLGSADNDIRFRIYDAKGIPIIENLQFSDNTMIRRAATECLCNMMFCEPVYNMYSDPKTSSNKIKILVALSDVEDFETRRAASGALAILSTSPDVCNMIVDRPRGIEILKDLISEESVEMQHRSAECFKNISKVSKEMSQRLVDAKVHENLNLLIKNCKTEPVVVTAVEALQEIAKYGCLPKNDDVK</sequence>
<protein>
    <submittedName>
        <fullName evidence="6">22463_t:CDS:1</fullName>
    </submittedName>
</protein>
<accession>A0A9N9DM18</accession>
<keyword evidence="3" id="KW-0802">TPR repeat</keyword>
<organism evidence="6 7">
    <name type="scientific">Dentiscutata erythropus</name>
    <dbReference type="NCBI Taxonomy" id="1348616"/>
    <lineage>
        <taxon>Eukaryota</taxon>
        <taxon>Fungi</taxon>
        <taxon>Fungi incertae sedis</taxon>
        <taxon>Mucoromycota</taxon>
        <taxon>Glomeromycotina</taxon>
        <taxon>Glomeromycetes</taxon>
        <taxon>Diversisporales</taxon>
        <taxon>Gigasporaceae</taxon>
        <taxon>Dentiscutata</taxon>
    </lineage>
</organism>
<dbReference type="Proteomes" id="UP000789405">
    <property type="component" value="Unassembled WGS sequence"/>
</dbReference>
<comment type="subcellular location">
    <subcellularLocation>
        <location evidence="1">Cytoplasm</location>
    </subcellularLocation>
</comment>
<reference evidence="6" key="1">
    <citation type="submission" date="2021-06" db="EMBL/GenBank/DDBJ databases">
        <authorList>
            <person name="Kallberg Y."/>
            <person name="Tangrot J."/>
            <person name="Rosling A."/>
        </authorList>
    </citation>
    <scope>NUCLEOTIDE SEQUENCE</scope>
    <source>
        <strain evidence="6">MA453B</strain>
    </source>
</reference>
<dbReference type="Gene3D" id="1.25.10.10">
    <property type="entry name" value="Leucine-rich Repeat Variant"/>
    <property type="match status" value="2"/>
</dbReference>
<feature type="domain" description="UNC-45/Cro1/She4 central" evidence="5">
    <location>
        <begin position="38"/>
        <end position="185"/>
    </location>
</feature>
<dbReference type="EMBL" id="CAJVPY010005563">
    <property type="protein sequence ID" value="CAG8645828.1"/>
    <property type="molecule type" value="Genomic_DNA"/>
</dbReference>
<dbReference type="SMART" id="SM00185">
    <property type="entry name" value="ARM"/>
    <property type="match status" value="8"/>
</dbReference>
<name>A0A9N9DM18_9GLOM</name>
<dbReference type="GO" id="GO:0005737">
    <property type="term" value="C:cytoplasm"/>
    <property type="evidence" value="ECO:0007669"/>
    <property type="project" value="UniProtKB-SubCell"/>
</dbReference>
<keyword evidence="7" id="KW-1185">Reference proteome</keyword>
<dbReference type="PANTHER" id="PTHR45994">
    <property type="entry name" value="FI21225P1"/>
    <property type="match status" value="1"/>
</dbReference>
<gene>
    <name evidence="6" type="ORF">DERYTH_LOCUS9908</name>
</gene>
<comment type="caution">
    <text evidence="6">The sequence shown here is derived from an EMBL/GenBank/DDBJ whole genome shotgun (WGS) entry which is preliminary data.</text>
</comment>
<evidence type="ECO:0000256" key="3">
    <source>
        <dbReference type="ARBA" id="ARBA00022803"/>
    </source>
</evidence>
<dbReference type="GO" id="GO:0051879">
    <property type="term" value="F:Hsp90 protein binding"/>
    <property type="evidence" value="ECO:0007669"/>
    <property type="project" value="TreeGrafter"/>
</dbReference>
<proteinExistence type="predicted"/>
<keyword evidence="2" id="KW-0963">Cytoplasm</keyword>
<dbReference type="InterPro" id="IPR024660">
    <property type="entry name" value="UCS_central_dom"/>
</dbReference>
<evidence type="ECO:0000256" key="1">
    <source>
        <dbReference type="ARBA" id="ARBA00004496"/>
    </source>
</evidence>
<dbReference type="SUPFAM" id="SSF48371">
    <property type="entry name" value="ARM repeat"/>
    <property type="match status" value="2"/>
</dbReference>
<evidence type="ECO:0000259" key="5">
    <source>
        <dbReference type="Pfam" id="PF11701"/>
    </source>
</evidence>
<dbReference type="PROSITE" id="PS50176">
    <property type="entry name" value="ARM_REPEAT"/>
    <property type="match status" value="1"/>
</dbReference>
<evidence type="ECO:0000313" key="6">
    <source>
        <dbReference type="EMBL" id="CAG8645828.1"/>
    </source>
</evidence>